<accession>A0A9D4GIJ8</accession>
<evidence type="ECO:0000313" key="9">
    <source>
        <dbReference type="EMBL" id="KAH3816116.1"/>
    </source>
</evidence>
<dbReference type="GO" id="GO:1990904">
    <property type="term" value="C:ribonucleoprotein complex"/>
    <property type="evidence" value="ECO:0007669"/>
    <property type="project" value="UniProtKB-KW"/>
</dbReference>
<dbReference type="PANTHER" id="PTHR13274">
    <property type="entry name" value="MITOCHONDRIAL RIBOSOMAL PROTEIN S25"/>
    <property type="match status" value="1"/>
</dbReference>
<organism evidence="9 10">
    <name type="scientific">Dreissena polymorpha</name>
    <name type="common">Zebra mussel</name>
    <name type="synonym">Mytilus polymorpha</name>
    <dbReference type="NCBI Taxonomy" id="45954"/>
    <lineage>
        <taxon>Eukaryota</taxon>
        <taxon>Metazoa</taxon>
        <taxon>Spiralia</taxon>
        <taxon>Lophotrochozoa</taxon>
        <taxon>Mollusca</taxon>
        <taxon>Bivalvia</taxon>
        <taxon>Autobranchia</taxon>
        <taxon>Heteroconchia</taxon>
        <taxon>Euheterodonta</taxon>
        <taxon>Imparidentia</taxon>
        <taxon>Neoheterodontei</taxon>
        <taxon>Myida</taxon>
        <taxon>Dreissenoidea</taxon>
        <taxon>Dreissenidae</taxon>
        <taxon>Dreissena</taxon>
    </lineage>
</organism>
<dbReference type="SMART" id="SM00916">
    <property type="entry name" value="L51_S25_CI-B8"/>
    <property type="match status" value="1"/>
</dbReference>
<reference evidence="9" key="1">
    <citation type="journal article" date="2019" name="bioRxiv">
        <title>The Genome of the Zebra Mussel, Dreissena polymorpha: A Resource for Invasive Species Research.</title>
        <authorList>
            <person name="McCartney M.A."/>
            <person name="Auch B."/>
            <person name="Kono T."/>
            <person name="Mallez S."/>
            <person name="Zhang Y."/>
            <person name="Obille A."/>
            <person name="Becker A."/>
            <person name="Abrahante J.E."/>
            <person name="Garbe J."/>
            <person name="Badalamenti J.P."/>
            <person name="Herman A."/>
            <person name="Mangelson H."/>
            <person name="Liachko I."/>
            <person name="Sullivan S."/>
            <person name="Sone E.D."/>
            <person name="Koren S."/>
            <person name="Silverstein K.A.T."/>
            <person name="Beckman K.B."/>
            <person name="Gohl D.M."/>
        </authorList>
    </citation>
    <scope>NUCLEOTIDE SEQUENCE</scope>
    <source>
        <strain evidence="9">Duluth1</strain>
        <tissue evidence="9">Whole animal</tissue>
    </source>
</reference>
<dbReference type="GO" id="GO:0003735">
    <property type="term" value="F:structural constituent of ribosome"/>
    <property type="evidence" value="ECO:0007669"/>
    <property type="project" value="InterPro"/>
</dbReference>
<evidence type="ECO:0000313" key="10">
    <source>
        <dbReference type="Proteomes" id="UP000828390"/>
    </source>
</evidence>
<dbReference type="InterPro" id="IPR007741">
    <property type="entry name" value="Ribosomal_mL43/mS25/NADH_DH"/>
</dbReference>
<evidence type="ECO:0000256" key="5">
    <source>
        <dbReference type="ARBA" id="ARBA00023274"/>
    </source>
</evidence>
<dbReference type="Pfam" id="PF05047">
    <property type="entry name" value="L51_S25_CI-B8"/>
    <property type="match status" value="1"/>
</dbReference>
<dbReference type="SUPFAM" id="SSF52833">
    <property type="entry name" value="Thioredoxin-like"/>
    <property type="match status" value="1"/>
</dbReference>
<evidence type="ECO:0000259" key="8">
    <source>
        <dbReference type="SMART" id="SM00916"/>
    </source>
</evidence>
<dbReference type="EMBL" id="JAIWYP010000005">
    <property type="protein sequence ID" value="KAH3816116.1"/>
    <property type="molecule type" value="Genomic_DNA"/>
</dbReference>
<dbReference type="Gene3D" id="3.40.30.10">
    <property type="entry name" value="Glutaredoxin"/>
    <property type="match status" value="1"/>
</dbReference>
<reference evidence="9" key="2">
    <citation type="submission" date="2020-11" db="EMBL/GenBank/DDBJ databases">
        <authorList>
            <person name="McCartney M.A."/>
            <person name="Auch B."/>
            <person name="Kono T."/>
            <person name="Mallez S."/>
            <person name="Becker A."/>
            <person name="Gohl D.M."/>
            <person name="Silverstein K.A.T."/>
            <person name="Koren S."/>
            <person name="Bechman K.B."/>
            <person name="Herman A."/>
            <person name="Abrahante J.E."/>
            <person name="Garbe J."/>
        </authorList>
    </citation>
    <scope>NUCLEOTIDE SEQUENCE</scope>
    <source>
        <strain evidence="9">Duluth1</strain>
        <tissue evidence="9">Whole animal</tissue>
    </source>
</reference>
<evidence type="ECO:0000256" key="1">
    <source>
        <dbReference type="ARBA" id="ARBA00004173"/>
    </source>
</evidence>
<evidence type="ECO:0000256" key="4">
    <source>
        <dbReference type="ARBA" id="ARBA00023128"/>
    </source>
</evidence>
<evidence type="ECO:0000256" key="7">
    <source>
        <dbReference type="ARBA" id="ARBA00035369"/>
    </source>
</evidence>
<comment type="caution">
    <text evidence="9">The sequence shown here is derived from an EMBL/GenBank/DDBJ whole genome shotgun (WGS) entry which is preliminary data.</text>
</comment>
<protein>
    <recommendedName>
        <fullName evidence="6">Small ribosomal subunit protein mS25</fullName>
    </recommendedName>
    <alternativeName>
        <fullName evidence="7">28S ribosomal protein S25, mitochondrial</fullName>
    </alternativeName>
</protein>
<dbReference type="Proteomes" id="UP000828390">
    <property type="component" value="Unassembled WGS sequence"/>
</dbReference>
<gene>
    <name evidence="9" type="ORF">DPMN_117624</name>
</gene>
<dbReference type="GO" id="GO:0005739">
    <property type="term" value="C:mitochondrion"/>
    <property type="evidence" value="ECO:0007669"/>
    <property type="project" value="UniProtKB-SubCell"/>
</dbReference>
<name>A0A9D4GIJ8_DREPO</name>
<dbReference type="InterPro" id="IPR036249">
    <property type="entry name" value="Thioredoxin-like_sf"/>
</dbReference>
<keyword evidence="4" id="KW-0496">Mitochondrion</keyword>
<dbReference type="GO" id="GO:0005840">
    <property type="term" value="C:ribosome"/>
    <property type="evidence" value="ECO:0007669"/>
    <property type="project" value="UniProtKB-KW"/>
</dbReference>
<keyword evidence="10" id="KW-1185">Reference proteome</keyword>
<comment type="similarity">
    <text evidence="2">Belongs to the mitochondrion-specific ribosomal protein mS25 family.</text>
</comment>
<feature type="domain" description="Ribosomal protein/NADH dehydrogenase" evidence="8">
    <location>
        <begin position="38"/>
        <end position="110"/>
    </location>
</feature>
<dbReference type="AlphaFoldDB" id="A0A9D4GIJ8"/>
<dbReference type="InterPro" id="IPR040049">
    <property type="entry name" value="Ribosomal_mS25/mL61"/>
</dbReference>
<dbReference type="PANTHER" id="PTHR13274:SF2">
    <property type="entry name" value="SMALL RIBOSOMAL SUBUNIT PROTEIN MS25"/>
    <property type="match status" value="1"/>
</dbReference>
<proteinExistence type="inferred from homology"/>
<dbReference type="OrthoDB" id="5919182at2759"/>
<evidence type="ECO:0000256" key="3">
    <source>
        <dbReference type="ARBA" id="ARBA00022980"/>
    </source>
</evidence>
<keyword evidence="3" id="KW-0689">Ribosomal protein</keyword>
<sequence length="175" mass="20745">MPFLKGVAPIRYTKAYLEAGKLILQPEIRVMTINYNVNQKASSGIYKFQFWHLPQIKYKNHQLQILRFKNMTPTPFIQFFFINGEKQIIDVHGRTQEEIYDHIHNTFCEQPAVVKPYYEERKKDCLFNPANFGYHCRHWCICEIPGQVPCPGYSKLPDNMRAKKNKEMQEQEKAT</sequence>
<comment type="subcellular location">
    <subcellularLocation>
        <location evidence="1">Mitochondrion</location>
    </subcellularLocation>
</comment>
<evidence type="ECO:0000256" key="6">
    <source>
        <dbReference type="ARBA" id="ARBA00035139"/>
    </source>
</evidence>
<evidence type="ECO:0000256" key="2">
    <source>
        <dbReference type="ARBA" id="ARBA00008046"/>
    </source>
</evidence>
<keyword evidence="5" id="KW-0687">Ribonucleoprotein</keyword>